<dbReference type="InterPro" id="IPR011611">
    <property type="entry name" value="PfkB_dom"/>
</dbReference>
<dbReference type="PANTHER" id="PTHR43085">
    <property type="entry name" value="HEXOKINASE FAMILY MEMBER"/>
    <property type="match status" value="1"/>
</dbReference>
<dbReference type="PROSITE" id="PS00584">
    <property type="entry name" value="PFKB_KINASES_2"/>
    <property type="match status" value="1"/>
</dbReference>
<dbReference type="InterPro" id="IPR050306">
    <property type="entry name" value="PfkB_Carbo_kinase"/>
</dbReference>
<protein>
    <submittedName>
        <fullName evidence="5">Fructokinase</fullName>
        <ecNumber evidence="5">2.7.1.4</ecNumber>
    </submittedName>
</protein>
<comment type="caution">
    <text evidence="5">The sequence shown here is derived from an EMBL/GenBank/DDBJ whole genome shotgun (WGS) entry which is preliminary data.</text>
</comment>
<evidence type="ECO:0000313" key="5">
    <source>
        <dbReference type="EMBL" id="MBB6058731.1"/>
    </source>
</evidence>
<dbReference type="Proteomes" id="UP000532746">
    <property type="component" value="Unassembled WGS sequence"/>
</dbReference>
<name>A0A7W9WBV3_9BACT</name>
<dbReference type="RefSeq" id="WP_246398845.1">
    <property type="nucleotide sequence ID" value="NZ_JACHGG010000002.1"/>
</dbReference>
<dbReference type="CDD" id="cd01167">
    <property type="entry name" value="bac_FRK"/>
    <property type="match status" value="1"/>
</dbReference>
<dbReference type="PROSITE" id="PS00583">
    <property type="entry name" value="PFKB_KINASES_1"/>
    <property type="match status" value="1"/>
</dbReference>
<reference evidence="5 6" key="1">
    <citation type="submission" date="2020-08" db="EMBL/GenBank/DDBJ databases">
        <title>Genomic Encyclopedia of Type Strains, Phase IV (KMG-IV): sequencing the most valuable type-strain genomes for metagenomic binning, comparative biology and taxonomic classification.</title>
        <authorList>
            <person name="Goeker M."/>
        </authorList>
    </citation>
    <scope>NUCLEOTIDE SEQUENCE [LARGE SCALE GENOMIC DNA]</scope>
    <source>
        <strain evidence="5 6">DSM 26718</strain>
    </source>
</reference>
<keyword evidence="2 5" id="KW-0808">Transferase</keyword>
<evidence type="ECO:0000256" key="3">
    <source>
        <dbReference type="ARBA" id="ARBA00022777"/>
    </source>
</evidence>
<evidence type="ECO:0000313" key="6">
    <source>
        <dbReference type="Proteomes" id="UP000532746"/>
    </source>
</evidence>
<feature type="domain" description="Carbohydrate kinase PfkB" evidence="4">
    <location>
        <begin position="18"/>
        <end position="278"/>
    </location>
</feature>
<dbReference type="AlphaFoldDB" id="A0A7W9WBV3"/>
<keyword evidence="3 5" id="KW-0418">Kinase</keyword>
<dbReference type="EMBL" id="JACHGG010000002">
    <property type="protein sequence ID" value="MBB6058731.1"/>
    <property type="molecule type" value="Genomic_DNA"/>
</dbReference>
<dbReference type="GO" id="GO:0008865">
    <property type="term" value="F:fructokinase activity"/>
    <property type="evidence" value="ECO:0007669"/>
    <property type="project" value="UniProtKB-EC"/>
</dbReference>
<dbReference type="Pfam" id="PF00294">
    <property type="entry name" value="PfkB"/>
    <property type="match status" value="1"/>
</dbReference>
<dbReference type="SUPFAM" id="SSF53613">
    <property type="entry name" value="Ribokinase-like"/>
    <property type="match status" value="1"/>
</dbReference>
<evidence type="ECO:0000256" key="1">
    <source>
        <dbReference type="ARBA" id="ARBA00010688"/>
    </source>
</evidence>
<dbReference type="PANTHER" id="PTHR43085:SF57">
    <property type="entry name" value="CARBOHYDRATE KINASE PFKB DOMAIN-CONTAINING PROTEIN"/>
    <property type="match status" value="1"/>
</dbReference>
<dbReference type="InterPro" id="IPR002173">
    <property type="entry name" value="Carboh/pur_kinase_PfkB_CS"/>
</dbReference>
<proteinExistence type="inferred from homology"/>
<organism evidence="5 6">
    <name type="scientific">Hymenobacter luteus</name>
    <dbReference type="NCBI Taxonomy" id="1411122"/>
    <lineage>
        <taxon>Bacteria</taxon>
        <taxon>Pseudomonadati</taxon>
        <taxon>Bacteroidota</taxon>
        <taxon>Cytophagia</taxon>
        <taxon>Cytophagales</taxon>
        <taxon>Hymenobacteraceae</taxon>
        <taxon>Hymenobacter</taxon>
    </lineage>
</organism>
<dbReference type="EC" id="2.7.1.4" evidence="5"/>
<comment type="similarity">
    <text evidence="1">Belongs to the carbohydrate kinase PfkB family.</text>
</comment>
<dbReference type="InterPro" id="IPR029056">
    <property type="entry name" value="Ribokinase-like"/>
</dbReference>
<evidence type="ECO:0000259" key="4">
    <source>
        <dbReference type="Pfam" id="PF00294"/>
    </source>
</evidence>
<gene>
    <name evidence="5" type="ORF">HNQ93_001577</name>
</gene>
<dbReference type="Gene3D" id="3.40.1190.20">
    <property type="match status" value="1"/>
</dbReference>
<accession>A0A7W9WBV3</accession>
<sequence length="294" mass="31734">MSIVCFGEMLWDVLPGGRQPGGAPLNVAVHLRQLGCSADLISCVGEDEPGTELLHFIQSRGLDTTFIQRSKHYPTGRVTASVDAAQDVTYQIDQPVAWDYIRPGAAPEQRAEQAEAVVFGSLAARQPDSRQTLRRLLERARLKVFDVNLRPPHYTRAVVTELLAQTNLLKLNHHELAEIMAWFGKEPELPAAMQWLTENFGLQAVCVTCGAAGALLWTGNHLYRAPGVPVAVKDPIGSGDAFLAALLKGWLAGTHPGQALRLACATGALVATHPGATPAFTEHDVQALMARPAM</sequence>
<evidence type="ECO:0000256" key="2">
    <source>
        <dbReference type="ARBA" id="ARBA00022679"/>
    </source>
</evidence>
<keyword evidence="6" id="KW-1185">Reference proteome</keyword>